<evidence type="ECO:0000313" key="6">
    <source>
        <dbReference type="Proteomes" id="UP000094469"/>
    </source>
</evidence>
<evidence type="ECO:0000259" key="4">
    <source>
        <dbReference type="PROSITE" id="PS50943"/>
    </source>
</evidence>
<dbReference type="CDD" id="cd00093">
    <property type="entry name" value="HTH_XRE"/>
    <property type="match status" value="1"/>
</dbReference>
<dbReference type="PANTHER" id="PTHR46797">
    <property type="entry name" value="HTH-TYPE TRANSCRIPTIONAL REGULATOR"/>
    <property type="match status" value="1"/>
</dbReference>
<evidence type="ECO:0000313" key="5">
    <source>
        <dbReference type="EMBL" id="OEG21340.1"/>
    </source>
</evidence>
<sequence length="109" mass="12465">MQLDSEVSKRIREIRISKGMSQEMLAQKADINSNFLGRVERGVSSNLQLKTLDKIISALEIDYPTFFSFNIETADKKTRIMNKLSLSSQQDEILDVIDSILDIEKNKNN</sequence>
<dbReference type="SUPFAM" id="SSF47413">
    <property type="entry name" value="lambda repressor-like DNA-binding domains"/>
    <property type="match status" value="1"/>
</dbReference>
<name>A0A1E5H9L6_9ENTE</name>
<comment type="caution">
    <text evidence="5">The sequence shown here is derived from an EMBL/GenBank/DDBJ whole genome shotgun (WGS) entry which is preliminary data.</text>
</comment>
<keyword evidence="1" id="KW-0805">Transcription regulation</keyword>
<dbReference type="GO" id="GO:0003677">
    <property type="term" value="F:DNA binding"/>
    <property type="evidence" value="ECO:0007669"/>
    <property type="project" value="UniProtKB-KW"/>
</dbReference>
<dbReference type="Gene3D" id="1.10.260.40">
    <property type="entry name" value="lambda repressor-like DNA-binding domains"/>
    <property type="match status" value="1"/>
</dbReference>
<feature type="domain" description="HTH cro/C1-type" evidence="4">
    <location>
        <begin position="11"/>
        <end position="66"/>
    </location>
</feature>
<organism evidence="5 6">
    <name type="scientific">Enterococcus ureilyticus</name>
    <dbReference type="NCBI Taxonomy" id="1131292"/>
    <lineage>
        <taxon>Bacteria</taxon>
        <taxon>Bacillati</taxon>
        <taxon>Bacillota</taxon>
        <taxon>Bacilli</taxon>
        <taxon>Lactobacillales</taxon>
        <taxon>Enterococcaceae</taxon>
        <taxon>Enterococcus</taxon>
    </lineage>
</organism>
<dbReference type="InterPro" id="IPR001387">
    <property type="entry name" value="Cro/C1-type_HTH"/>
</dbReference>
<gene>
    <name evidence="5" type="ORF">BCR24_07690</name>
</gene>
<dbReference type="OrthoDB" id="1495025at2"/>
<evidence type="ECO:0000256" key="2">
    <source>
        <dbReference type="ARBA" id="ARBA00023125"/>
    </source>
</evidence>
<dbReference type="Pfam" id="PF01381">
    <property type="entry name" value="HTH_3"/>
    <property type="match status" value="1"/>
</dbReference>
<dbReference type="PANTHER" id="PTHR46797:SF23">
    <property type="entry name" value="HTH-TYPE TRANSCRIPTIONAL REGULATOR SUTR"/>
    <property type="match status" value="1"/>
</dbReference>
<protein>
    <submittedName>
        <fullName evidence="5">Transcriptional regulator</fullName>
    </submittedName>
</protein>
<dbReference type="InterPro" id="IPR010982">
    <property type="entry name" value="Lambda_DNA-bd_dom_sf"/>
</dbReference>
<dbReference type="RefSeq" id="WP_069641135.1">
    <property type="nucleotide sequence ID" value="NZ_JAFBEZ010000001.1"/>
</dbReference>
<proteinExistence type="predicted"/>
<dbReference type="EMBL" id="MIKC01000040">
    <property type="protein sequence ID" value="OEG21340.1"/>
    <property type="molecule type" value="Genomic_DNA"/>
</dbReference>
<dbReference type="AlphaFoldDB" id="A0A1E5H9L6"/>
<accession>A0A1E5H9L6</accession>
<evidence type="ECO:0000256" key="1">
    <source>
        <dbReference type="ARBA" id="ARBA00023015"/>
    </source>
</evidence>
<dbReference type="GO" id="GO:0003700">
    <property type="term" value="F:DNA-binding transcription factor activity"/>
    <property type="evidence" value="ECO:0007669"/>
    <property type="project" value="TreeGrafter"/>
</dbReference>
<evidence type="ECO:0000256" key="3">
    <source>
        <dbReference type="ARBA" id="ARBA00023163"/>
    </source>
</evidence>
<dbReference type="Proteomes" id="UP000094469">
    <property type="component" value="Unassembled WGS sequence"/>
</dbReference>
<dbReference type="STRING" id="1131292.BCR24_07690"/>
<keyword evidence="2" id="KW-0238">DNA-binding</keyword>
<keyword evidence="6" id="KW-1185">Reference proteome</keyword>
<dbReference type="SMART" id="SM00530">
    <property type="entry name" value="HTH_XRE"/>
    <property type="match status" value="1"/>
</dbReference>
<dbReference type="InterPro" id="IPR050807">
    <property type="entry name" value="TransReg_Diox_bact_type"/>
</dbReference>
<dbReference type="PROSITE" id="PS50943">
    <property type="entry name" value="HTH_CROC1"/>
    <property type="match status" value="1"/>
</dbReference>
<dbReference type="GO" id="GO:0005829">
    <property type="term" value="C:cytosol"/>
    <property type="evidence" value="ECO:0007669"/>
    <property type="project" value="TreeGrafter"/>
</dbReference>
<keyword evidence="3" id="KW-0804">Transcription</keyword>
<reference evidence="6" key="1">
    <citation type="submission" date="2016-09" db="EMBL/GenBank/DDBJ databases">
        <authorList>
            <person name="Gulvik C.A."/>
        </authorList>
    </citation>
    <scope>NUCLEOTIDE SEQUENCE [LARGE SCALE GENOMIC DNA]</scope>
    <source>
        <strain evidence="6">LMG 26676</strain>
    </source>
</reference>